<sequence length="105" mass="12161">MRSQIVFSHRARAFVGSAQTWIFHEVEILPPKSRDDQDSPCRRFHKLLTRSPHIAPLVEELEIVLVGSETSFAHDKYDEYLEQPHVPWVMSGRTLPLVLNTLNLK</sequence>
<accession>A0A8H6Z481</accession>
<protein>
    <submittedName>
        <fullName evidence="1">Uncharacterized protein</fullName>
    </submittedName>
</protein>
<organism evidence="1 2">
    <name type="scientific">Mycena sanguinolenta</name>
    <dbReference type="NCBI Taxonomy" id="230812"/>
    <lineage>
        <taxon>Eukaryota</taxon>
        <taxon>Fungi</taxon>
        <taxon>Dikarya</taxon>
        <taxon>Basidiomycota</taxon>
        <taxon>Agaricomycotina</taxon>
        <taxon>Agaricomycetes</taxon>
        <taxon>Agaricomycetidae</taxon>
        <taxon>Agaricales</taxon>
        <taxon>Marasmiineae</taxon>
        <taxon>Mycenaceae</taxon>
        <taxon>Mycena</taxon>
    </lineage>
</organism>
<dbReference type="Proteomes" id="UP000623467">
    <property type="component" value="Unassembled WGS sequence"/>
</dbReference>
<comment type="caution">
    <text evidence="1">The sequence shown here is derived from an EMBL/GenBank/DDBJ whole genome shotgun (WGS) entry which is preliminary data.</text>
</comment>
<name>A0A8H6Z481_9AGAR</name>
<keyword evidence="2" id="KW-1185">Reference proteome</keyword>
<evidence type="ECO:0000313" key="1">
    <source>
        <dbReference type="EMBL" id="KAF7370249.1"/>
    </source>
</evidence>
<evidence type="ECO:0000313" key="2">
    <source>
        <dbReference type="Proteomes" id="UP000623467"/>
    </source>
</evidence>
<dbReference type="AlphaFoldDB" id="A0A8H6Z481"/>
<dbReference type="EMBL" id="JACAZH010000004">
    <property type="protein sequence ID" value="KAF7370249.1"/>
    <property type="molecule type" value="Genomic_DNA"/>
</dbReference>
<gene>
    <name evidence="1" type="ORF">MSAN_00655900</name>
</gene>
<reference evidence="1" key="1">
    <citation type="submission" date="2020-05" db="EMBL/GenBank/DDBJ databases">
        <title>Mycena genomes resolve the evolution of fungal bioluminescence.</title>
        <authorList>
            <person name="Tsai I.J."/>
        </authorList>
    </citation>
    <scope>NUCLEOTIDE SEQUENCE</scope>
    <source>
        <strain evidence="1">160909Yilan</strain>
    </source>
</reference>
<dbReference type="OrthoDB" id="2745898at2759"/>
<proteinExistence type="predicted"/>